<evidence type="ECO:0000313" key="3">
    <source>
        <dbReference type="Proteomes" id="UP000593561"/>
    </source>
</evidence>
<gene>
    <name evidence="2" type="ORF">Godav_027769</name>
</gene>
<reference evidence="2 3" key="1">
    <citation type="journal article" date="2019" name="Genome Biol. Evol.">
        <title>Insights into the evolution of the New World diploid cottons (Gossypium, subgenus Houzingenia) based on genome sequencing.</title>
        <authorList>
            <person name="Grover C.E."/>
            <person name="Arick M.A. 2nd"/>
            <person name="Thrash A."/>
            <person name="Conover J.L."/>
            <person name="Sanders W.S."/>
            <person name="Peterson D.G."/>
            <person name="Frelichowski J.E."/>
            <person name="Scheffler J.A."/>
            <person name="Scheffler B.E."/>
            <person name="Wendel J.F."/>
        </authorList>
    </citation>
    <scope>NUCLEOTIDE SEQUENCE [LARGE SCALE GENOMIC DNA]</scope>
    <source>
        <strain evidence="2">27</strain>
        <tissue evidence="2">Leaf</tissue>
    </source>
</reference>
<keyword evidence="3" id="KW-1185">Reference proteome</keyword>
<protein>
    <submittedName>
        <fullName evidence="2">Uncharacterized protein</fullName>
    </submittedName>
</protein>
<dbReference type="EMBL" id="JABFAC010000007">
    <property type="protein sequence ID" value="MBA0618413.1"/>
    <property type="molecule type" value="Genomic_DNA"/>
</dbReference>
<comment type="caution">
    <text evidence="2">The sequence shown here is derived from an EMBL/GenBank/DDBJ whole genome shotgun (WGS) entry which is preliminary data.</text>
</comment>
<organism evidence="2 3">
    <name type="scientific">Gossypium davidsonii</name>
    <name type="common">Davidson's cotton</name>
    <name type="synonym">Gossypium klotzschianum subsp. davidsonii</name>
    <dbReference type="NCBI Taxonomy" id="34287"/>
    <lineage>
        <taxon>Eukaryota</taxon>
        <taxon>Viridiplantae</taxon>
        <taxon>Streptophyta</taxon>
        <taxon>Embryophyta</taxon>
        <taxon>Tracheophyta</taxon>
        <taxon>Spermatophyta</taxon>
        <taxon>Magnoliopsida</taxon>
        <taxon>eudicotyledons</taxon>
        <taxon>Gunneridae</taxon>
        <taxon>Pentapetalae</taxon>
        <taxon>rosids</taxon>
        <taxon>malvids</taxon>
        <taxon>Malvales</taxon>
        <taxon>Malvaceae</taxon>
        <taxon>Malvoideae</taxon>
        <taxon>Gossypium</taxon>
    </lineage>
</organism>
<feature type="compositionally biased region" description="Low complexity" evidence="1">
    <location>
        <begin position="10"/>
        <end position="22"/>
    </location>
</feature>
<dbReference type="AlphaFoldDB" id="A0A7J8RXS8"/>
<evidence type="ECO:0000256" key="1">
    <source>
        <dbReference type="SAM" id="MobiDB-lite"/>
    </source>
</evidence>
<dbReference type="Proteomes" id="UP000593561">
    <property type="component" value="Unassembled WGS sequence"/>
</dbReference>
<proteinExistence type="predicted"/>
<sequence length="46" mass="5307">MLAECLPGYNNNSDQSSSTSTTINERTLHFSITGKFEKYEEEKEEF</sequence>
<evidence type="ECO:0000313" key="2">
    <source>
        <dbReference type="EMBL" id="MBA0618413.1"/>
    </source>
</evidence>
<feature type="region of interest" description="Disordered" evidence="1">
    <location>
        <begin position="1"/>
        <end position="24"/>
    </location>
</feature>
<name>A0A7J8RXS8_GOSDV</name>
<accession>A0A7J8RXS8</accession>